<proteinExistence type="predicted"/>
<evidence type="ECO:0000256" key="1">
    <source>
        <dbReference type="ARBA" id="ARBA00022676"/>
    </source>
</evidence>
<sequence>MKKTLVYISLAMSLMACQKSEQQSQDKSQLSKEIKENPDYDFVEKKGLKVLSTGFNAGDGYGEVWVRDFNTFITHSLKVIDQQEVRRNLLTFFRIQGDDGNIADGFVIVPKGKPYDSLYYHTKAGVEGIVFHKNTVETDQESSLIQSVYKYIQATGDRSILTEQIEGQTLLERMESAVNFLLTSRFSEQYGLLTGATTSDWGDVQPEHDWGVEIDENTHFSIDIYDNAMFLIALQNLSEMETAAPKIAQWQKLHRQIAKATMAQLWDEKAQKFIPHLYLDGSPFPEDFNENEIYYHGGTAVAIEAGLLTKEQVLAAYHKMQENVKASGAPSIGLTMYPTYPEGYFKNKGMYPYGYQNGGDWTWFGARMVIQLVKYGYVNEAVEALEPMVKRVKENNGFYEWYSVDNKPSGSGTFRGSAGVLMTAIDALRLWGGDETQHFLTK</sequence>
<keyword evidence="1" id="KW-0328">Glycosyltransferase</keyword>
<gene>
    <name evidence="4" type="ORF">PEPS_33550</name>
</gene>
<accession>A0ABN6LD19</accession>
<evidence type="ECO:0000313" key="5">
    <source>
        <dbReference type="Proteomes" id="UP001354989"/>
    </source>
</evidence>
<keyword evidence="5" id="KW-1185">Reference proteome</keyword>
<name>A0ABN6LD19_9BACT</name>
<evidence type="ECO:0000256" key="2">
    <source>
        <dbReference type="ARBA" id="ARBA00022679"/>
    </source>
</evidence>
<evidence type="ECO:0000259" key="3">
    <source>
        <dbReference type="Pfam" id="PF17167"/>
    </source>
</evidence>
<organism evidence="4 5">
    <name type="scientific">Persicobacter psychrovividus</name>
    <dbReference type="NCBI Taxonomy" id="387638"/>
    <lineage>
        <taxon>Bacteria</taxon>
        <taxon>Pseudomonadati</taxon>
        <taxon>Bacteroidota</taxon>
        <taxon>Cytophagia</taxon>
        <taxon>Cytophagales</taxon>
        <taxon>Persicobacteraceae</taxon>
        <taxon>Persicobacter</taxon>
    </lineage>
</organism>
<dbReference type="PROSITE" id="PS51257">
    <property type="entry name" value="PROKAR_LIPOPROTEIN"/>
    <property type="match status" value="1"/>
</dbReference>
<dbReference type="InterPro" id="IPR033432">
    <property type="entry name" value="GH94_catalytic"/>
</dbReference>
<dbReference type="SUPFAM" id="SSF48208">
    <property type="entry name" value="Six-hairpin glycosidases"/>
    <property type="match status" value="1"/>
</dbReference>
<reference evidence="4 5" key="1">
    <citation type="submission" date="2021-12" db="EMBL/GenBank/DDBJ databases">
        <title>Genome sequencing of bacteria with rrn-lacking chromosome and rrn-plasmid.</title>
        <authorList>
            <person name="Anda M."/>
            <person name="Iwasaki W."/>
        </authorList>
    </citation>
    <scope>NUCLEOTIDE SEQUENCE [LARGE SCALE GENOMIC DNA]</scope>
    <source>
        <strain evidence="4 5">NBRC 101262</strain>
        <plasmid evidence="4 5">pPP1</plasmid>
    </source>
</reference>
<dbReference type="Gene3D" id="1.50.10.10">
    <property type="match status" value="1"/>
</dbReference>
<dbReference type="EMBL" id="AP025293">
    <property type="protein sequence ID" value="BDD01075.1"/>
    <property type="molecule type" value="Genomic_DNA"/>
</dbReference>
<keyword evidence="4" id="KW-0614">Plasmid</keyword>
<evidence type="ECO:0000313" key="4">
    <source>
        <dbReference type="EMBL" id="BDD01075.1"/>
    </source>
</evidence>
<dbReference type="InterPro" id="IPR012341">
    <property type="entry name" value="6hp_glycosidase-like_sf"/>
</dbReference>
<dbReference type="Proteomes" id="UP001354989">
    <property type="component" value="Plasmid pPP1"/>
</dbReference>
<dbReference type="InterPro" id="IPR008928">
    <property type="entry name" value="6-hairpin_glycosidase_sf"/>
</dbReference>
<feature type="domain" description="Glycosyl hydrolase 94 catalytic" evidence="3">
    <location>
        <begin position="67"/>
        <end position="381"/>
    </location>
</feature>
<geneLocation type="plasmid" evidence="4 5">
    <name>pPP1</name>
</geneLocation>
<dbReference type="Pfam" id="PF17167">
    <property type="entry name" value="Glyco_hydro_94"/>
    <property type="match status" value="1"/>
</dbReference>
<keyword evidence="2" id="KW-0808">Transferase</keyword>
<protein>
    <recommendedName>
        <fullName evidence="3">Glycosyl hydrolase 94 catalytic domain-containing protein</fullName>
    </recommendedName>
</protein>